<dbReference type="InterPro" id="IPR011009">
    <property type="entry name" value="Kinase-like_dom_sf"/>
</dbReference>
<evidence type="ECO:0000256" key="2">
    <source>
        <dbReference type="ARBA" id="ARBA00022448"/>
    </source>
</evidence>
<evidence type="ECO:0000256" key="3">
    <source>
        <dbReference type="ARBA" id="ARBA00023006"/>
    </source>
</evidence>
<keyword evidence="2" id="KW-0813">Transport</keyword>
<name>A0ABR1P796_DIAER</name>
<dbReference type="InterPro" id="IPR008271">
    <property type="entry name" value="Ser/Thr_kinase_AS"/>
</dbReference>
<dbReference type="PROSITE" id="PS50011">
    <property type="entry name" value="PROTEIN_KINASE_DOM"/>
    <property type="match status" value="1"/>
</dbReference>
<dbReference type="Proteomes" id="UP001430848">
    <property type="component" value="Unassembled WGS sequence"/>
</dbReference>
<sequence length="685" mass="77088">MATTETARRKADAVTRMVWDARLTTTYLEWLPGVRHVVLNTSAPGSSLREYWEYKKYIGCGGFGSVHLERCIDVEVLRDGSDYEDDANDGATNKIGSLRAVKKLSESRGQSKLSGEFLHELHSLIFFSQPKYEYHFVQSDGWYEMNQTLYIAMEYMELGDLQSHLEDNGPIKEADAKFLSKQILRGLEFMHEEGFVHRDIKPSNLLIKQMPPDGPWWIKISDFGLSKNIEQSWTLSSTVCGTPSFMAPELLGFRAPGDQLSELDKWKAVDIWAFGETVYRLLTGVSPFGDKMDDLYAYYSDEMDFPVEALKRNNVSAEGIEFIRYCMAACPADRPSANSALEQLGWPMTHCEKSNMSTQTTHTLSCKGQQPPFILFTPEGDHLLVIETQRVLVYNIWSKAVVNCYEADYKAHFCHASIHPDGRFLCVTQRECRQPLILVDAINLDYYSFIDDYLDGYGGYPAISTFSPDGQTLVTARSDVLCQIDIMDRWTATNQYCVSESPDPNRDKSESRIKELRFTENGSALVAACHTRVVVMDTKTDCWFKRKVIDYPCLGSPSGLDISSNGLMVACGTTTGELWLQPADMHCWVRLVMPPGGRGATSEPVENVRFSATGNAILYNLRGRSGVKFCRSAPLDQSSYAYTLNFHPGRRLGHSLTRRGIGATAIGGDCGAGVIFWKFHYYRAE</sequence>
<comment type="caution">
    <text evidence="6">The sequence shown here is derived from an EMBL/GenBank/DDBJ whole genome shotgun (WGS) entry which is preliminary data.</text>
</comment>
<comment type="subcellular location">
    <subcellularLocation>
        <location evidence="1">Preautophagosomal structure membrane</location>
        <topology evidence="1">Peripheral membrane protein</topology>
    </subcellularLocation>
</comment>
<evidence type="ECO:0000313" key="7">
    <source>
        <dbReference type="Proteomes" id="UP001430848"/>
    </source>
</evidence>
<gene>
    <name evidence="6" type="ORF">SLS63_006695</name>
</gene>
<dbReference type="PANTHER" id="PTHR24348">
    <property type="entry name" value="SERINE/THREONINE-PROTEIN KINASE UNC-51-RELATED"/>
    <property type="match status" value="1"/>
</dbReference>
<accession>A0ABR1P796</accession>
<proteinExistence type="predicted"/>
<evidence type="ECO:0000259" key="5">
    <source>
        <dbReference type="PROSITE" id="PS50011"/>
    </source>
</evidence>
<keyword evidence="7" id="KW-1185">Reference proteome</keyword>
<dbReference type="Gene3D" id="2.130.10.10">
    <property type="entry name" value="YVTN repeat-like/Quinoprotein amine dehydrogenase"/>
    <property type="match status" value="1"/>
</dbReference>
<dbReference type="InterPro" id="IPR015943">
    <property type="entry name" value="WD40/YVTN_repeat-like_dom_sf"/>
</dbReference>
<dbReference type="SUPFAM" id="SSF69322">
    <property type="entry name" value="Tricorn protease domain 2"/>
    <property type="match status" value="1"/>
</dbReference>
<evidence type="ECO:0000256" key="1">
    <source>
        <dbReference type="ARBA" id="ARBA00004623"/>
    </source>
</evidence>
<dbReference type="PROSITE" id="PS00108">
    <property type="entry name" value="PROTEIN_KINASE_ST"/>
    <property type="match status" value="1"/>
</dbReference>
<dbReference type="SMART" id="SM00220">
    <property type="entry name" value="S_TKc"/>
    <property type="match status" value="1"/>
</dbReference>
<reference evidence="6 7" key="1">
    <citation type="submission" date="2024-02" db="EMBL/GenBank/DDBJ databases">
        <title>De novo assembly and annotation of 12 fungi associated with fruit tree decline syndrome in Ontario, Canada.</title>
        <authorList>
            <person name="Sulman M."/>
            <person name="Ellouze W."/>
            <person name="Ilyukhin E."/>
        </authorList>
    </citation>
    <scope>NUCLEOTIDE SEQUENCE [LARGE SCALE GENOMIC DNA]</scope>
    <source>
        <strain evidence="6 7">M169</strain>
    </source>
</reference>
<feature type="domain" description="Protein kinase" evidence="5">
    <location>
        <begin position="52"/>
        <end position="349"/>
    </location>
</feature>
<dbReference type="InterPro" id="IPR000719">
    <property type="entry name" value="Prot_kinase_dom"/>
</dbReference>
<evidence type="ECO:0000256" key="4">
    <source>
        <dbReference type="ARBA" id="ARBA00030237"/>
    </source>
</evidence>
<dbReference type="SUPFAM" id="SSF56112">
    <property type="entry name" value="Protein kinase-like (PK-like)"/>
    <property type="match status" value="1"/>
</dbReference>
<dbReference type="EMBL" id="JAKNSF020000034">
    <property type="protein sequence ID" value="KAK7728247.1"/>
    <property type="molecule type" value="Genomic_DNA"/>
</dbReference>
<dbReference type="Pfam" id="PF00069">
    <property type="entry name" value="Pkinase"/>
    <property type="match status" value="1"/>
</dbReference>
<keyword evidence="3" id="KW-0072">Autophagy</keyword>
<dbReference type="Gene3D" id="1.10.510.10">
    <property type="entry name" value="Transferase(Phosphotransferase) domain 1"/>
    <property type="match status" value="1"/>
</dbReference>
<protein>
    <recommendedName>
        <fullName evidence="4">Autophagy-related protein 1</fullName>
    </recommendedName>
</protein>
<evidence type="ECO:0000313" key="6">
    <source>
        <dbReference type="EMBL" id="KAK7728247.1"/>
    </source>
</evidence>
<organism evidence="6 7">
    <name type="scientific">Diaporthe eres</name>
    <name type="common">Phomopsis oblonga</name>
    <dbReference type="NCBI Taxonomy" id="83184"/>
    <lineage>
        <taxon>Eukaryota</taxon>
        <taxon>Fungi</taxon>
        <taxon>Dikarya</taxon>
        <taxon>Ascomycota</taxon>
        <taxon>Pezizomycotina</taxon>
        <taxon>Sordariomycetes</taxon>
        <taxon>Sordariomycetidae</taxon>
        <taxon>Diaporthales</taxon>
        <taxon>Diaporthaceae</taxon>
        <taxon>Diaporthe</taxon>
        <taxon>Diaporthe eres species complex</taxon>
    </lineage>
</organism>
<dbReference type="InterPro" id="IPR045269">
    <property type="entry name" value="Atg1-like"/>
</dbReference>